<dbReference type="GO" id="GO:0030198">
    <property type="term" value="P:extracellular matrix organization"/>
    <property type="evidence" value="ECO:0007669"/>
    <property type="project" value="TreeGrafter"/>
</dbReference>
<dbReference type="GO" id="GO:0050839">
    <property type="term" value="F:cell adhesion molecule binding"/>
    <property type="evidence" value="ECO:0007669"/>
    <property type="project" value="TreeGrafter"/>
</dbReference>
<dbReference type="PROSITE" id="PS50213">
    <property type="entry name" value="FAS1"/>
    <property type="match status" value="1"/>
</dbReference>
<dbReference type="SUPFAM" id="SSF82153">
    <property type="entry name" value="FAS1 domain"/>
    <property type="match status" value="1"/>
</dbReference>
<dbReference type="RefSeq" id="WP_229340642.1">
    <property type="nucleotide sequence ID" value="NZ_JAJBZG010000005.1"/>
</dbReference>
<evidence type="ECO:0000256" key="1">
    <source>
        <dbReference type="SAM" id="SignalP"/>
    </source>
</evidence>
<keyword evidence="1" id="KW-0732">Signal</keyword>
<keyword evidence="4" id="KW-1185">Reference proteome</keyword>
<dbReference type="Pfam" id="PF02469">
    <property type="entry name" value="Fasciclin"/>
    <property type="match status" value="1"/>
</dbReference>
<dbReference type="GO" id="GO:0031012">
    <property type="term" value="C:extracellular matrix"/>
    <property type="evidence" value="ECO:0007669"/>
    <property type="project" value="TreeGrafter"/>
</dbReference>
<dbReference type="EMBL" id="JAJBZG010000005">
    <property type="protein sequence ID" value="MCB7481564.1"/>
    <property type="molecule type" value="Genomic_DNA"/>
</dbReference>
<dbReference type="PANTHER" id="PTHR10900:SF77">
    <property type="entry name" value="FI19380P1"/>
    <property type="match status" value="1"/>
</dbReference>
<dbReference type="SMART" id="SM00554">
    <property type="entry name" value="FAS1"/>
    <property type="match status" value="1"/>
</dbReference>
<dbReference type="GO" id="GO:0005615">
    <property type="term" value="C:extracellular space"/>
    <property type="evidence" value="ECO:0007669"/>
    <property type="project" value="TreeGrafter"/>
</dbReference>
<evidence type="ECO:0000259" key="2">
    <source>
        <dbReference type="PROSITE" id="PS50213"/>
    </source>
</evidence>
<dbReference type="PANTHER" id="PTHR10900">
    <property type="entry name" value="PERIOSTIN-RELATED"/>
    <property type="match status" value="1"/>
</dbReference>
<feature type="chain" id="PRO_5040788774" evidence="1">
    <location>
        <begin position="19"/>
        <end position="199"/>
    </location>
</feature>
<evidence type="ECO:0000313" key="4">
    <source>
        <dbReference type="Proteomes" id="UP001139414"/>
    </source>
</evidence>
<accession>A0A9X1RYB1</accession>
<proteinExistence type="predicted"/>
<dbReference type="InterPro" id="IPR050904">
    <property type="entry name" value="Adhesion/Biosynth-related"/>
</dbReference>
<evidence type="ECO:0000313" key="3">
    <source>
        <dbReference type="EMBL" id="MCB7481564.1"/>
    </source>
</evidence>
<dbReference type="PROSITE" id="PS51257">
    <property type="entry name" value="PROKAR_LIPOPROTEIN"/>
    <property type="match status" value="1"/>
</dbReference>
<feature type="domain" description="FAS1" evidence="2">
    <location>
        <begin position="52"/>
        <end position="195"/>
    </location>
</feature>
<protein>
    <submittedName>
        <fullName evidence="3">Fasciclin domain-containing protein</fullName>
    </submittedName>
</protein>
<gene>
    <name evidence="3" type="ORF">LGQ90_09860</name>
</gene>
<name>A0A9X1RYB1_9FLAO</name>
<dbReference type="AlphaFoldDB" id="A0A9X1RYB1"/>
<reference evidence="3" key="1">
    <citation type="submission" date="2021-10" db="EMBL/GenBank/DDBJ databases">
        <title>Gramella sp. ASW11-100T, isolated from marine sediment.</title>
        <authorList>
            <person name="Xia C."/>
        </authorList>
    </citation>
    <scope>NUCLEOTIDE SEQUENCE</scope>
    <source>
        <strain evidence="3">ASW11-100</strain>
    </source>
</reference>
<sequence>MKTSITLSKVLFKSLFLAFVFVFTSCEKEAVPEDIQAVDASTKASPASQKSDKSIVAIAEDDGRFTLLLAALEYTDLKDIFENGTDQYTVFAPTDDAFIALLGEDIDLNSLDPAFLANILTYHVTEGRRFSNSVLGKNNWKEIETLQGSNIYINSTGGIDTNDADMQVDSAILVEAGLFDIAASNGVIHVINKVLIPEE</sequence>
<dbReference type="GO" id="GO:0007155">
    <property type="term" value="P:cell adhesion"/>
    <property type="evidence" value="ECO:0007669"/>
    <property type="project" value="TreeGrafter"/>
</dbReference>
<dbReference type="Proteomes" id="UP001139414">
    <property type="component" value="Unassembled WGS sequence"/>
</dbReference>
<feature type="signal peptide" evidence="1">
    <location>
        <begin position="1"/>
        <end position="18"/>
    </location>
</feature>
<dbReference type="InterPro" id="IPR036378">
    <property type="entry name" value="FAS1_dom_sf"/>
</dbReference>
<dbReference type="Gene3D" id="2.30.180.10">
    <property type="entry name" value="FAS1 domain"/>
    <property type="match status" value="1"/>
</dbReference>
<comment type="caution">
    <text evidence="3">The sequence shown here is derived from an EMBL/GenBank/DDBJ whole genome shotgun (WGS) entry which is preliminary data.</text>
</comment>
<dbReference type="InterPro" id="IPR000782">
    <property type="entry name" value="FAS1_domain"/>
</dbReference>
<organism evidence="3 4">
    <name type="scientific">Christiangramia sediminis</name>
    <dbReference type="NCBI Taxonomy" id="2881336"/>
    <lineage>
        <taxon>Bacteria</taxon>
        <taxon>Pseudomonadati</taxon>
        <taxon>Bacteroidota</taxon>
        <taxon>Flavobacteriia</taxon>
        <taxon>Flavobacteriales</taxon>
        <taxon>Flavobacteriaceae</taxon>
        <taxon>Christiangramia</taxon>
    </lineage>
</organism>